<evidence type="ECO:0000256" key="15">
    <source>
        <dbReference type="ARBA" id="ARBA00040439"/>
    </source>
</evidence>
<dbReference type="GO" id="GO:0015421">
    <property type="term" value="F:ABC-type oligopeptide transporter activity"/>
    <property type="evidence" value="ECO:0007669"/>
    <property type="project" value="TreeGrafter"/>
</dbReference>
<feature type="transmembrane region" description="Helical" evidence="19">
    <location>
        <begin position="123"/>
        <end position="146"/>
    </location>
</feature>
<dbReference type="Gene3D" id="3.40.50.300">
    <property type="entry name" value="P-loop containing nucleotide triphosphate hydrolases"/>
    <property type="match status" value="1"/>
</dbReference>
<organism evidence="22 23">
    <name type="scientific">Serinus canaria</name>
    <name type="common">Island canary</name>
    <name type="synonym">Fringilla canaria</name>
    <dbReference type="NCBI Taxonomy" id="9135"/>
    <lineage>
        <taxon>Eukaryota</taxon>
        <taxon>Metazoa</taxon>
        <taxon>Chordata</taxon>
        <taxon>Craniata</taxon>
        <taxon>Vertebrata</taxon>
        <taxon>Euteleostomi</taxon>
        <taxon>Archelosauria</taxon>
        <taxon>Archosauria</taxon>
        <taxon>Dinosauria</taxon>
        <taxon>Saurischia</taxon>
        <taxon>Theropoda</taxon>
        <taxon>Coelurosauria</taxon>
        <taxon>Aves</taxon>
        <taxon>Neognathae</taxon>
        <taxon>Neoaves</taxon>
        <taxon>Telluraves</taxon>
        <taxon>Australaves</taxon>
        <taxon>Passeriformes</taxon>
        <taxon>Passeroidea</taxon>
        <taxon>Fringillidae</taxon>
        <taxon>Carduelinae</taxon>
        <taxon>Serinus</taxon>
    </lineage>
</organism>
<dbReference type="Pfam" id="PF00664">
    <property type="entry name" value="ABC_membrane"/>
    <property type="match status" value="1"/>
</dbReference>
<evidence type="ECO:0000256" key="13">
    <source>
        <dbReference type="ARBA" id="ARBA00023128"/>
    </source>
</evidence>
<keyword evidence="5 19" id="KW-0812">Transmembrane</keyword>
<dbReference type="GO" id="GO:0005524">
    <property type="term" value="F:ATP binding"/>
    <property type="evidence" value="ECO:0007669"/>
    <property type="project" value="UniProtKB-KW"/>
</dbReference>
<dbReference type="GeneTree" id="ENSGT00940000159126"/>
<keyword evidence="23" id="KW-1185">Reference proteome</keyword>
<feature type="region of interest" description="Disordered" evidence="18">
    <location>
        <begin position="530"/>
        <end position="549"/>
    </location>
</feature>
<dbReference type="InterPro" id="IPR027417">
    <property type="entry name" value="P-loop_NTPase"/>
</dbReference>
<dbReference type="PROSITE" id="PS50893">
    <property type="entry name" value="ABC_TRANSPORTER_2"/>
    <property type="match status" value="1"/>
</dbReference>
<sequence>AMPPRLPPALPAPRRLLLVGSASGCVLLGLLRTAARCQEVTVPAVPPAAPEPPEPPPDTPFDWPLFWTFLRPQLLALSAAVVLALGAALLNVHIPVLLGQLVDVVARCARGHVATYLREVRRPALRLLAVYCLQGLLTFGYIALLARVGERVAGNMRKALFSALLRQEVAFFDATRTGQLVTRLTADIQEFKSSFKLAISQVSPAVSRVSPVDRAGRLSEQLGLGIAAFQGLSNVALNGIVLGTIFVGGSLMAGDQLSPGDLMSFLVASQTVQRSLASISILMGQVVRGLSAGARVLELLRLEPLVPLQGGATIPAHSLYGRICFNHVSFSYPTRPGYPVLQDFSLTLPPCQTVAIVGPSGGGKSTVAALLERFYEPTAGTITLDGHDIAGLDPSWLRGQVIGFISQEPVLFGTTIMENIRFGKPGASDAEVYEAARLHSISTVSPRCPAGERGTALSGGQKQRIAIARALLKDPAVLILDEATSALDAQAERAVQAALERAAAGRTVLLIAHRLSTIRGAHLIQLVATATPPPLPPVGQSPRVGHPQQ</sequence>
<evidence type="ECO:0000256" key="11">
    <source>
        <dbReference type="ARBA" id="ARBA00022989"/>
    </source>
</evidence>
<evidence type="ECO:0000256" key="14">
    <source>
        <dbReference type="ARBA" id="ARBA00023136"/>
    </source>
</evidence>
<evidence type="ECO:0000259" key="21">
    <source>
        <dbReference type="PROSITE" id="PS50929"/>
    </source>
</evidence>
<dbReference type="InterPro" id="IPR017871">
    <property type="entry name" value="ABC_transporter-like_CS"/>
</dbReference>
<dbReference type="OMA" id="QAMFTFF"/>
<feature type="domain" description="ABC transporter" evidence="20">
    <location>
        <begin position="323"/>
        <end position="548"/>
    </location>
</feature>
<evidence type="ECO:0000256" key="1">
    <source>
        <dbReference type="ARBA" id="ARBA00004448"/>
    </source>
</evidence>
<evidence type="ECO:0000256" key="5">
    <source>
        <dbReference type="ARBA" id="ARBA00022692"/>
    </source>
</evidence>
<keyword evidence="3" id="KW-0813">Transport</keyword>
<keyword evidence="12" id="KW-0406">Ion transport</keyword>
<dbReference type="GO" id="GO:0005743">
    <property type="term" value="C:mitochondrial inner membrane"/>
    <property type="evidence" value="ECO:0007669"/>
    <property type="project" value="UniProtKB-SubCell"/>
</dbReference>
<feature type="transmembrane region" description="Helical" evidence="19">
    <location>
        <begin position="74"/>
        <end position="102"/>
    </location>
</feature>
<keyword evidence="8" id="KW-0067">ATP-binding</keyword>
<dbReference type="PROSITE" id="PS00211">
    <property type="entry name" value="ABC_TRANSPORTER_1"/>
    <property type="match status" value="1"/>
</dbReference>
<dbReference type="InterPro" id="IPR003439">
    <property type="entry name" value="ABC_transporter-like_ATP-bd"/>
</dbReference>
<dbReference type="GO" id="GO:0016887">
    <property type="term" value="F:ATP hydrolysis activity"/>
    <property type="evidence" value="ECO:0007669"/>
    <property type="project" value="InterPro"/>
</dbReference>
<keyword evidence="6" id="KW-0547">Nucleotide-binding</keyword>
<dbReference type="GO" id="GO:0090374">
    <property type="term" value="P:oligopeptide export from mitochondrion"/>
    <property type="evidence" value="ECO:0007669"/>
    <property type="project" value="TreeGrafter"/>
</dbReference>
<evidence type="ECO:0000259" key="20">
    <source>
        <dbReference type="PROSITE" id="PS50893"/>
    </source>
</evidence>
<name>A0A8C9UD98_SERCA</name>
<dbReference type="FunFam" id="3.40.50.300:FF:000604">
    <property type="entry name" value="ABC transporter B family member 28"/>
    <property type="match status" value="1"/>
</dbReference>
<evidence type="ECO:0000256" key="10">
    <source>
        <dbReference type="ARBA" id="ARBA00022958"/>
    </source>
</evidence>
<keyword evidence="14 19" id="KW-0472">Membrane</keyword>
<keyword evidence="11 19" id="KW-1133">Transmembrane helix</keyword>
<dbReference type="GO" id="GO:0005730">
    <property type="term" value="C:nucleolus"/>
    <property type="evidence" value="ECO:0007669"/>
    <property type="project" value="Ensembl"/>
</dbReference>
<feature type="domain" description="ABC transmembrane type-1" evidence="21">
    <location>
        <begin position="227"/>
        <end position="288"/>
    </location>
</feature>
<evidence type="ECO:0000256" key="19">
    <source>
        <dbReference type="SAM" id="Phobius"/>
    </source>
</evidence>
<evidence type="ECO:0000256" key="18">
    <source>
        <dbReference type="SAM" id="MobiDB-lite"/>
    </source>
</evidence>
<protein>
    <recommendedName>
        <fullName evidence="15">Mitochondrial potassium channel ATP-binding subunit</fullName>
    </recommendedName>
    <alternativeName>
        <fullName evidence="17">ATP-binding cassette sub-family B member 8, mitochondrial</fullName>
    </alternativeName>
    <alternativeName>
        <fullName evidence="16">Mitochondrial sulfonylurea-receptor</fullName>
    </alternativeName>
</protein>
<evidence type="ECO:0000256" key="8">
    <source>
        <dbReference type="ARBA" id="ARBA00022840"/>
    </source>
</evidence>
<evidence type="ECO:0000313" key="22">
    <source>
        <dbReference type="Ensembl" id="ENSSCAP00000012185.1"/>
    </source>
</evidence>
<evidence type="ECO:0000256" key="3">
    <source>
        <dbReference type="ARBA" id="ARBA00022448"/>
    </source>
</evidence>
<dbReference type="Pfam" id="PF00005">
    <property type="entry name" value="ABC_tran"/>
    <property type="match status" value="1"/>
</dbReference>
<dbReference type="PANTHER" id="PTHR43394:SF17">
    <property type="entry name" value="MITOCHONDRIAL POTASSIUM CHANNEL ATP-BINDING SUBUNIT"/>
    <property type="match status" value="1"/>
</dbReference>
<dbReference type="GO" id="GO:0062157">
    <property type="term" value="C:mitochondrial ATP-gated potassium channel complex"/>
    <property type="evidence" value="ECO:0007669"/>
    <property type="project" value="Ensembl"/>
</dbReference>
<dbReference type="SMART" id="SM00382">
    <property type="entry name" value="AAA"/>
    <property type="match status" value="1"/>
</dbReference>
<evidence type="ECO:0000256" key="12">
    <source>
        <dbReference type="ARBA" id="ARBA00023065"/>
    </source>
</evidence>
<dbReference type="Gene3D" id="1.20.1560.10">
    <property type="entry name" value="ABC transporter type 1, transmembrane domain"/>
    <property type="match status" value="2"/>
</dbReference>
<keyword evidence="10" id="KW-0630">Potassium</keyword>
<comment type="similarity">
    <text evidence="2">Belongs to the ABC transporter superfamily. ABCB family. Multidrug resistance exporter (TC 3.A.1.201) subfamily.</text>
</comment>
<reference evidence="22" key="1">
    <citation type="submission" date="2025-08" db="UniProtKB">
        <authorList>
            <consortium name="Ensembl"/>
        </authorList>
    </citation>
    <scope>IDENTIFICATION</scope>
</reference>
<proteinExistence type="inferred from homology"/>
<dbReference type="InterPro" id="IPR003593">
    <property type="entry name" value="AAA+_ATPase"/>
</dbReference>
<gene>
    <name evidence="22" type="primary">ABCB8</name>
</gene>
<dbReference type="SUPFAM" id="SSF90123">
    <property type="entry name" value="ABC transporter transmembrane region"/>
    <property type="match status" value="1"/>
</dbReference>
<dbReference type="SUPFAM" id="SSF52540">
    <property type="entry name" value="P-loop containing nucleoside triphosphate hydrolases"/>
    <property type="match status" value="1"/>
</dbReference>
<keyword evidence="9" id="KW-0809">Transit peptide</keyword>
<evidence type="ECO:0000256" key="17">
    <source>
        <dbReference type="ARBA" id="ARBA00042968"/>
    </source>
</evidence>
<accession>A0A8C9UD98</accession>
<evidence type="ECO:0000256" key="16">
    <source>
        <dbReference type="ARBA" id="ARBA00041416"/>
    </source>
</evidence>
<evidence type="ECO:0000256" key="7">
    <source>
        <dbReference type="ARBA" id="ARBA00022792"/>
    </source>
</evidence>
<evidence type="ECO:0000256" key="6">
    <source>
        <dbReference type="ARBA" id="ARBA00022741"/>
    </source>
</evidence>
<keyword evidence="4" id="KW-0633">Potassium transport</keyword>
<dbReference type="AlphaFoldDB" id="A0A8C9UD98"/>
<dbReference type="GO" id="GO:0005654">
    <property type="term" value="C:nucleoplasm"/>
    <property type="evidence" value="ECO:0007669"/>
    <property type="project" value="Ensembl"/>
</dbReference>
<dbReference type="InterPro" id="IPR039421">
    <property type="entry name" value="Type_1_exporter"/>
</dbReference>
<keyword evidence="13" id="KW-0496">Mitochondrion</keyword>
<evidence type="ECO:0000256" key="9">
    <source>
        <dbReference type="ARBA" id="ARBA00022946"/>
    </source>
</evidence>
<reference evidence="22" key="2">
    <citation type="submission" date="2025-09" db="UniProtKB">
        <authorList>
            <consortium name="Ensembl"/>
        </authorList>
    </citation>
    <scope>IDENTIFICATION</scope>
</reference>
<keyword evidence="7" id="KW-0999">Mitochondrion inner membrane</keyword>
<evidence type="ECO:0000256" key="4">
    <source>
        <dbReference type="ARBA" id="ARBA00022538"/>
    </source>
</evidence>
<evidence type="ECO:0000256" key="2">
    <source>
        <dbReference type="ARBA" id="ARBA00007577"/>
    </source>
</evidence>
<dbReference type="Ensembl" id="ENSSCAT00000013718.1">
    <property type="protein sequence ID" value="ENSSCAP00000012185.1"/>
    <property type="gene ID" value="ENSSCAG00000009098.1"/>
</dbReference>
<comment type="subcellular location">
    <subcellularLocation>
        <location evidence="1">Mitochondrion inner membrane</location>
        <topology evidence="1">Multi-pass membrane protein</topology>
    </subcellularLocation>
</comment>
<dbReference type="InterPro" id="IPR036640">
    <property type="entry name" value="ABC1_TM_sf"/>
</dbReference>
<dbReference type="Proteomes" id="UP000694409">
    <property type="component" value="Unassembled WGS sequence"/>
</dbReference>
<dbReference type="GO" id="GO:0140141">
    <property type="term" value="P:mitochondrial potassium ion transmembrane transport"/>
    <property type="evidence" value="ECO:0007669"/>
    <property type="project" value="Ensembl"/>
</dbReference>
<evidence type="ECO:0000313" key="23">
    <source>
        <dbReference type="Proteomes" id="UP000694409"/>
    </source>
</evidence>
<dbReference type="InterPro" id="IPR011527">
    <property type="entry name" value="ABC1_TM_dom"/>
</dbReference>
<dbReference type="PROSITE" id="PS50929">
    <property type="entry name" value="ABC_TM1F"/>
    <property type="match status" value="2"/>
</dbReference>
<dbReference type="PANTHER" id="PTHR43394">
    <property type="entry name" value="ATP-DEPENDENT PERMEASE MDL1, MITOCHONDRIAL"/>
    <property type="match status" value="1"/>
</dbReference>
<dbReference type="GO" id="GO:0006884">
    <property type="term" value="P:cell volume homeostasis"/>
    <property type="evidence" value="ECO:0007669"/>
    <property type="project" value="Ensembl"/>
</dbReference>
<feature type="domain" description="ABC transmembrane type-1" evidence="21">
    <location>
        <begin position="79"/>
        <end position="206"/>
    </location>
</feature>